<evidence type="ECO:0000256" key="1">
    <source>
        <dbReference type="SAM" id="MobiDB-lite"/>
    </source>
</evidence>
<dbReference type="VEuPathDB" id="ToxoDB:ETH2_0842400"/>
<dbReference type="GO" id="GO:0004722">
    <property type="term" value="F:protein serine/threonine phosphatase activity"/>
    <property type="evidence" value="ECO:0007669"/>
    <property type="project" value="UniProtKB-EC"/>
</dbReference>
<dbReference type="Proteomes" id="UP000030747">
    <property type="component" value="Unassembled WGS sequence"/>
</dbReference>
<feature type="compositionally biased region" description="Basic and acidic residues" evidence="1">
    <location>
        <begin position="65"/>
        <end position="74"/>
    </location>
</feature>
<dbReference type="OrthoDB" id="309851at2759"/>
<evidence type="ECO:0000313" key="2">
    <source>
        <dbReference type="EMBL" id="CDJ45576.1"/>
    </source>
</evidence>
<dbReference type="GeneID" id="25249899"/>
<feature type="region of interest" description="Disordered" evidence="1">
    <location>
        <begin position="53"/>
        <end position="74"/>
    </location>
</feature>
<dbReference type="PANTHER" id="PTHR46422:SF4">
    <property type="entry name" value="SERINE_THREONINE-PROTEIN PHOSPHATASE BSL3"/>
    <property type="match status" value="1"/>
</dbReference>
<accession>U6L5Z9</accession>
<dbReference type="AlphaFoldDB" id="U6L5Z9"/>
<evidence type="ECO:0000313" key="3">
    <source>
        <dbReference type="Proteomes" id="UP000030747"/>
    </source>
</evidence>
<reference evidence="2" key="1">
    <citation type="submission" date="2013-10" db="EMBL/GenBank/DDBJ databases">
        <title>Genomic analysis of the causative agents of coccidiosis in chickens.</title>
        <authorList>
            <person name="Reid A.J."/>
            <person name="Blake D."/>
            <person name="Billington K."/>
            <person name="Browne H."/>
            <person name="Dunn M."/>
            <person name="Hung S."/>
            <person name="Kawahara F."/>
            <person name="Miranda-Saavedra D."/>
            <person name="Mourier T."/>
            <person name="Nagra H."/>
            <person name="Otto T.D."/>
            <person name="Rawlings N."/>
            <person name="Sanchez A."/>
            <person name="Sanders M."/>
            <person name="Subramaniam C."/>
            <person name="Tay Y."/>
            <person name="Dear P."/>
            <person name="Doerig C."/>
            <person name="Gruber A."/>
            <person name="Parkinson J."/>
            <person name="Shirley M."/>
            <person name="Wan K.L."/>
            <person name="Berriman M."/>
            <person name="Tomley F."/>
            <person name="Pain A."/>
        </authorList>
    </citation>
    <scope>NUCLEOTIDE SEQUENCE [LARGE SCALE GENOMIC DNA]</scope>
    <source>
        <strain evidence="2">Houghton</strain>
    </source>
</reference>
<dbReference type="InterPro" id="IPR029052">
    <property type="entry name" value="Metallo-depent_PP-like"/>
</dbReference>
<protein>
    <submittedName>
        <fullName evidence="2">Serine/threonine-protein phosphatase, related</fullName>
        <ecNumber evidence="2">3.1.3.16</ecNumber>
    </submittedName>
</protein>
<sequence length="74" mass="8693">KLITLFSATNYCNHHQNAGALLYIRRDLTIIPKLIYPANALSQYITWDERMTELRPPTPPRTPPRMREQHDFEG</sequence>
<dbReference type="EMBL" id="HG678388">
    <property type="protein sequence ID" value="CDJ45576.1"/>
    <property type="molecule type" value="Genomic_DNA"/>
</dbReference>
<dbReference type="PANTHER" id="PTHR46422">
    <property type="entry name" value="SERINE/THREONINE-PROTEIN PHOSPHATASE BSL3"/>
    <property type="match status" value="1"/>
</dbReference>
<dbReference type="SUPFAM" id="SSF56300">
    <property type="entry name" value="Metallo-dependent phosphatases"/>
    <property type="match status" value="1"/>
</dbReference>
<dbReference type="Gene3D" id="3.60.21.10">
    <property type="match status" value="1"/>
</dbReference>
<keyword evidence="3" id="KW-1185">Reference proteome</keyword>
<keyword evidence="2" id="KW-0378">Hydrolase</keyword>
<name>U6L5Z9_EIMTE</name>
<feature type="non-terminal residue" evidence="2">
    <location>
        <position position="1"/>
    </location>
</feature>
<reference evidence="2" key="2">
    <citation type="submission" date="2013-10" db="EMBL/GenBank/DDBJ databases">
        <authorList>
            <person name="Aslett M."/>
        </authorList>
    </citation>
    <scope>NUCLEOTIDE SEQUENCE [LARGE SCALE GENOMIC DNA]</scope>
    <source>
        <strain evidence="2">Houghton</strain>
    </source>
</reference>
<organism evidence="2 3">
    <name type="scientific">Eimeria tenella</name>
    <name type="common">Coccidian parasite</name>
    <dbReference type="NCBI Taxonomy" id="5802"/>
    <lineage>
        <taxon>Eukaryota</taxon>
        <taxon>Sar</taxon>
        <taxon>Alveolata</taxon>
        <taxon>Apicomplexa</taxon>
        <taxon>Conoidasida</taxon>
        <taxon>Coccidia</taxon>
        <taxon>Eucoccidiorida</taxon>
        <taxon>Eimeriorina</taxon>
        <taxon>Eimeriidae</taxon>
        <taxon>Eimeria</taxon>
    </lineage>
</organism>
<dbReference type="VEuPathDB" id="ToxoDB:ETH_00003430"/>
<proteinExistence type="predicted"/>
<dbReference type="EC" id="3.1.3.16" evidence="2"/>
<dbReference type="RefSeq" id="XP_013236322.1">
    <property type="nucleotide sequence ID" value="XM_013380868.1"/>
</dbReference>
<gene>
    <name evidence="2" type="ORF">ETH_00003430</name>
</gene>